<dbReference type="Gene3D" id="3.40.190.10">
    <property type="entry name" value="Periplasmic binding protein-like II"/>
    <property type="match status" value="2"/>
</dbReference>
<reference evidence="6 8" key="1">
    <citation type="submission" date="2015-09" db="EMBL/GenBank/DDBJ databases">
        <authorList>
            <person name="Rodrigo-Torres L."/>
            <person name="Arahal D.R."/>
        </authorList>
    </citation>
    <scope>NUCLEOTIDE SEQUENCE [LARGE SCALE GENOMIC DNA]</scope>
    <source>
        <strain evidence="6 8">CECT 5118</strain>
    </source>
</reference>
<dbReference type="SUPFAM" id="SSF53850">
    <property type="entry name" value="Periplasmic binding protein-like II"/>
    <property type="match status" value="1"/>
</dbReference>
<dbReference type="FunFam" id="1.10.10.10:FF:000001">
    <property type="entry name" value="LysR family transcriptional regulator"/>
    <property type="match status" value="1"/>
</dbReference>
<dbReference type="InterPro" id="IPR036388">
    <property type="entry name" value="WH-like_DNA-bd_sf"/>
</dbReference>
<evidence type="ECO:0000259" key="5">
    <source>
        <dbReference type="PROSITE" id="PS50931"/>
    </source>
</evidence>
<sequence length="286" mass="30693">MQDIDLDLLRCFTTVADVQNFTEAGTRLGRSQSAISVRIRKLEEALGQSLLSRNSRDVQLTEAGRRLMPKAQQMLQASERLMADMRAPVVSGALRIGVVEYLAPHRMPELLQAMERHLPGAELSFRVGLSSGLMQALKDGQIDLALALHDPEADGSLPVGQDPMVWIEGEEAPAQSPEDPLSLCLMQGPCIYRTAAEAALGPARGRARDVLTAGSVAYVRSAVASGLGVTVLGASSLGPGVRINRALMRAYPLPTLALGLHGRDPRRDQVAVVLREVLAQQLPGAR</sequence>
<reference evidence="7 9" key="2">
    <citation type="submission" date="2015-09" db="EMBL/GenBank/DDBJ databases">
        <authorList>
            <consortium name="Swine Surveillance"/>
        </authorList>
    </citation>
    <scope>NUCLEOTIDE SEQUENCE [LARGE SCALE GENOMIC DNA]</scope>
    <source>
        <strain evidence="7 9">5120</strain>
    </source>
</reference>
<keyword evidence="8" id="KW-1185">Reference proteome</keyword>
<dbReference type="SUPFAM" id="SSF46785">
    <property type="entry name" value="Winged helix' DNA-binding domain"/>
    <property type="match status" value="1"/>
</dbReference>
<keyword evidence="2" id="KW-0805">Transcription regulation</keyword>
<dbReference type="PROSITE" id="PS50931">
    <property type="entry name" value="HTH_LYSR"/>
    <property type="match status" value="1"/>
</dbReference>
<evidence type="ECO:0000313" key="9">
    <source>
        <dbReference type="Proteomes" id="UP000051887"/>
    </source>
</evidence>
<proteinExistence type="inferred from homology"/>
<dbReference type="AlphaFoldDB" id="A0A0P1GDI8"/>
<comment type="similarity">
    <text evidence="1">Belongs to the LysR transcriptional regulatory family.</text>
</comment>
<keyword evidence="4" id="KW-0804">Transcription</keyword>
<evidence type="ECO:0000313" key="7">
    <source>
        <dbReference type="EMBL" id="CUH74305.1"/>
    </source>
</evidence>
<accession>A0A0P1GDI8</accession>
<dbReference type="Proteomes" id="UP000051086">
    <property type="component" value="Unassembled WGS sequence"/>
</dbReference>
<dbReference type="Gene3D" id="1.10.10.10">
    <property type="entry name" value="Winged helix-like DNA-binding domain superfamily/Winged helix DNA-binding domain"/>
    <property type="match status" value="1"/>
</dbReference>
<protein>
    <submittedName>
        <fullName evidence="7">Morphology and auto-aggregation control protein</fullName>
    </submittedName>
</protein>
<dbReference type="PANTHER" id="PTHR30579:SF7">
    <property type="entry name" value="HTH-TYPE TRANSCRIPTIONAL REGULATOR LRHA-RELATED"/>
    <property type="match status" value="1"/>
</dbReference>
<gene>
    <name evidence="7" type="primary">oxyR_2</name>
    <name evidence="6" type="synonym">oxyR_3</name>
    <name evidence="6" type="ORF">TL5118_03342</name>
    <name evidence="7" type="ORF">TL5120_04125</name>
</gene>
<evidence type="ECO:0000256" key="3">
    <source>
        <dbReference type="ARBA" id="ARBA00023125"/>
    </source>
</evidence>
<dbReference type="Proteomes" id="UP000051887">
    <property type="component" value="Unassembled WGS sequence"/>
</dbReference>
<dbReference type="PANTHER" id="PTHR30579">
    <property type="entry name" value="TRANSCRIPTIONAL REGULATOR"/>
    <property type="match status" value="1"/>
</dbReference>
<dbReference type="InterPro" id="IPR050176">
    <property type="entry name" value="LTTR"/>
</dbReference>
<keyword evidence="3" id="KW-0238">DNA-binding</keyword>
<organism evidence="7 9">
    <name type="scientific">Thalassovita autumnalis</name>
    <dbReference type="NCBI Taxonomy" id="2072972"/>
    <lineage>
        <taxon>Bacteria</taxon>
        <taxon>Pseudomonadati</taxon>
        <taxon>Pseudomonadota</taxon>
        <taxon>Alphaproteobacteria</taxon>
        <taxon>Rhodobacterales</taxon>
        <taxon>Roseobacteraceae</taxon>
        <taxon>Thalassovita</taxon>
    </lineage>
</organism>
<dbReference type="Pfam" id="PF00126">
    <property type="entry name" value="HTH_1"/>
    <property type="match status" value="1"/>
</dbReference>
<name>A0A0P1GDI8_9RHOB</name>
<dbReference type="EMBL" id="CYSB01000039">
    <property type="protein sequence ID" value="CUH69382.1"/>
    <property type="molecule type" value="Genomic_DNA"/>
</dbReference>
<evidence type="ECO:0000256" key="1">
    <source>
        <dbReference type="ARBA" id="ARBA00009437"/>
    </source>
</evidence>
<evidence type="ECO:0000256" key="2">
    <source>
        <dbReference type="ARBA" id="ARBA00023015"/>
    </source>
</evidence>
<dbReference type="RefSeq" id="WP_058245417.1">
    <property type="nucleotide sequence ID" value="NZ_CYSB01000039.1"/>
</dbReference>
<dbReference type="GO" id="GO:0003677">
    <property type="term" value="F:DNA binding"/>
    <property type="evidence" value="ECO:0007669"/>
    <property type="project" value="UniProtKB-KW"/>
</dbReference>
<dbReference type="InterPro" id="IPR036390">
    <property type="entry name" value="WH_DNA-bd_sf"/>
</dbReference>
<evidence type="ECO:0000313" key="6">
    <source>
        <dbReference type="EMBL" id="CUH69382.1"/>
    </source>
</evidence>
<dbReference type="GO" id="GO:0003700">
    <property type="term" value="F:DNA-binding transcription factor activity"/>
    <property type="evidence" value="ECO:0007669"/>
    <property type="project" value="InterPro"/>
</dbReference>
<dbReference type="InterPro" id="IPR005119">
    <property type="entry name" value="LysR_subst-bd"/>
</dbReference>
<dbReference type="Pfam" id="PF03466">
    <property type="entry name" value="LysR_substrate"/>
    <property type="match status" value="1"/>
</dbReference>
<dbReference type="EMBL" id="CYSC01000044">
    <property type="protein sequence ID" value="CUH74305.1"/>
    <property type="molecule type" value="Genomic_DNA"/>
</dbReference>
<evidence type="ECO:0000256" key="4">
    <source>
        <dbReference type="ARBA" id="ARBA00023163"/>
    </source>
</evidence>
<feature type="domain" description="HTH lysR-type" evidence="5">
    <location>
        <begin position="4"/>
        <end position="61"/>
    </location>
</feature>
<dbReference type="PRINTS" id="PR00039">
    <property type="entry name" value="HTHLYSR"/>
</dbReference>
<evidence type="ECO:0000313" key="8">
    <source>
        <dbReference type="Proteomes" id="UP000051086"/>
    </source>
</evidence>
<dbReference type="InterPro" id="IPR000847">
    <property type="entry name" value="LysR_HTH_N"/>
</dbReference>